<evidence type="ECO:0000313" key="2">
    <source>
        <dbReference type="EMBL" id="KIK58174.1"/>
    </source>
</evidence>
<proteinExistence type="predicted"/>
<dbReference type="AlphaFoldDB" id="A0A0D0C6N3"/>
<evidence type="ECO:0000313" key="3">
    <source>
        <dbReference type="Proteomes" id="UP000053593"/>
    </source>
</evidence>
<dbReference type="Proteomes" id="UP000053593">
    <property type="component" value="Unassembled WGS sequence"/>
</dbReference>
<dbReference type="EMBL" id="KN834786">
    <property type="protein sequence ID" value="KIK58174.1"/>
    <property type="molecule type" value="Genomic_DNA"/>
</dbReference>
<keyword evidence="3" id="KW-1185">Reference proteome</keyword>
<sequence length="432" mass="48814">MSSPVSNTCQSFGNFEPRFRFAPDARTYISFSIDLRQTLDLLRCDNYEEYEESIRNFPVRKYVAVVQGYPDVAIPDVPYQRMTVRLLQQGLPEPIPKICLDPHMCFPVTPETSHPLNRPPVKTNVPLPWKGCYHLSCLDAEVCLPQRHFDYANACSMDYNDWLRAFRYCGEDAEFARANQGEAQNEWPSWIPCEEDDSATQDSADEPSLEAEEHDECSDPPAPLPPSKPLFTKQYKYDEDGDIDWLATDSDGEDEDCEEPCEESGDDSDVYSESMRWFEDDEGGDEDEGSPAADERIPSMNAMLGALMPFDGYMPDGSILPVIDFSPDLSGIPSLFSAEQFFQDFEAAKALLKECVEGRPAPTFSLVEGKEEPSSTAGDGCVPEVDRGSARRRIRRLFSAFHKRIEKVEDALKASRVGRLFKRVFCRSDTKN</sequence>
<evidence type="ECO:0000256" key="1">
    <source>
        <dbReference type="SAM" id="MobiDB-lite"/>
    </source>
</evidence>
<feature type="compositionally biased region" description="Acidic residues" evidence="1">
    <location>
        <begin position="193"/>
        <end position="218"/>
    </location>
</feature>
<feature type="compositionally biased region" description="Acidic residues" evidence="1">
    <location>
        <begin position="250"/>
        <end position="270"/>
    </location>
</feature>
<name>A0A0D0C6N3_9AGAR</name>
<dbReference type="HOGENOM" id="CLU_631697_0_0_1"/>
<organism evidence="2 3">
    <name type="scientific">Collybiopsis luxurians FD-317 M1</name>
    <dbReference type="NCBI Taxonomy" id="944289"/>
    <lineage>
        <taxon>Eukaryota</taxon>
        <taxon>Fungi</taxon>
        <taxon>Dikarya</taxon>
        <taxon>Basidiomycota</taxon>
        <taxon>Agaricomycotina</taxon>
        <taxon>Agaricomycetes</taxon>
        <taxon>Agaricomycetidae</taxon>
        <taxon>Agaricales</taxon>
        <taxon>Marasmiineae</taxon>
        <taxon>Omphalotaceae</taxon>
        <taxon>Collybiopsis</taxon>
        <taxon>Collybiopsis luxurians</taxon>
    </lineage>
</organism>
<reference evidence="2 3" key="1">
    <citation type="submission" date="2014-04" db="EMBL/GenBank/DDBJ databases">
        <title>Evolutionary Origins and Diversification of the Mycorrhizal Mutualists.</title>
        <authorList>
            <consortium name="DOE Joint Genome Institute"/>
            <consortium name="Mycorrhizal Genomics Consortium"/>
            <person name="Kohler A."/>
            <person name="Kuo A."/>
            <person name="Nagy L.G."/>
            <person name="Floudas D."/>
            <person name="Copeland A."/>
            <person name="Barry K.W."/>
            <person name="Cichocki N."/>
            <person name="Veneault-Fourrey C."/>
            <person name="LaButti K."/>
            <person name="Lindquist E.A."/>
            <person name="Lipzen A."/>
            <person name="Lundell T."/>
            <person name="Morin E."/>
            <person name="Murat C."/>
            <person name="Riley R."/>
            <person name="Ohm R."/>
            <person name="Sun H."/>
            <person name="Tunlid A."/>
            <person name="Henrissat B."/>
            <person name="Grigoriev I.V."/>
            <person name="Hibbett D.S."/>
            <person name="Martin F."/>
        </authorList>
    </citation>
    <scope>NUCLEOTIDE SEQUENCE [LARGE SCALE GENOMIC DNA]</scope>
    <source>
        <strain evidence="2 3">FD-317 M1</strain>
    </source>
</reference>
<gene>
    <name evidence="2" type="ORF">GYMLUDRAFT_45378</name>
</gene>
<accession>A0A0D0C6N3</accession>
<dbReference type="OrthoDB" id="3053346at2759"/>
<protein>
    <submittedName>
        <fullName evidence="2">Uncharacterized protein</fullName>
    </submittedName>
</protein>
<feature type="region of interest" description="Disordered" evidence="1">
    <location>
        <begin position="180"/>
        <end position="272"/>
    </location>
</feature>